<evidence type="ECO:0000313" key="3">
    <source>
        <dbReference type="Proteomes" id="UP000182466"/>
    </source>
</evidence>
<keyword evidence="3" id="KW-1185">Reference proteome</keyword>
<feature type="region of interest" description="Disordered" evidence="1">
    <location>
        <begin position="1"/>
        <end position="28"/>
    </location>
</feature>
<proteinExistence type="predicted"/>
<organism evidence="2 3">
    <name type="scientific">Sedimentitalea nanhaiensis</name>
    <dbReference type="NCBI Taxonomy" id="999627"/>
    <lineage>
        <taxon>Bacteria</taxon>
        <taxon>Pseudomonadati</taxon>
        <taxon>Pseudomonadota</taxon>
        <taxon>Alphaproteobacteria</taxon>
        <taxon>Rhodobacterales</taxon>
        <taxon>Paracoccaceae</taxon>
        <taxon>Sedimentitalea</taxon>
    </lineage>
</organism>
<protein>
    <submittedName>
        <fullName evidence="2">Uncharacterized protein</fullName>
    </submittedName>
</protein>
<name>A0A1I7B046_9RHOB</name>
<gene>
    <name evidence="2" type="ORF">SAMN05216236_10852</name>
</gene>
<dbReference type="AlphaFoldDB" id="A0A1I7B046"/>
<accession>A0A1I7B046</accession>
<dbReference type="Proteomes" id="UP000182466">
    <property type="component" value="Unassembled WGS sequence"/>
</dbReference>
<dbReference type="RefSeq" id="WP_139236355.1">
    <property type="nucleotide sequence ID" value="NZ_FPAW01000008.1"/>
</dbReference>
<sequence>MADDQCKANMGSVQAKQRKLLRDQQLRGTPLVQRRSDGVWVRRSHDGREVELSYSDRDDE</sequence>
<reference evidence="2 3" key="1">
    <citation type="submission" date="2016-10" db="EMBL/GenBank/DDBJ databases">
        <authorList>
            <person name="de Groot N.N."/>
        </authorList>
    </citation>
    <scope>NUCLEOTIDE SEQUENCE [LARGE SCALE GENOMIC DNA]</scope>
    <source>
        <strain evidence="2 3">CGMCC 1.10959</strain>
    </source>
</reference>
<evidence type="ECO:0000313" key="2">
    <source>
        <dbReference type="EMBL" id="SFT80508.1"/>
    </source>
</evidence>
<dbReference type="STRING" id="999627.SAMN05216236_10852"/>
<evidence type="ECO:0000256" key="1">
    <source>
        <dbReference type="SAM" id="MobiDB-lite"/>
    </source>
</evidence>
<dbReference type="EMBL" id="FPAW01000008">
    <property type="protein sequence ID" value="SFT80508.1"/>
    <property type="molecule type" value="Genomic_DNA"/>
</dbReference>